<dbReference type="SUPFAM" id="SSF46626">
    <property type="entry name" value="Cytochrome c"/>
    <property type="match status" value="1"/>
</dbReference>
<dbReference type="SUPFAM" id="SSF53474">
    <property type="entry name" value="alpha/beta-Hydrolases"/>
    <property type="match status" value="1"/>
</dbReference>
<evidence type="ECO:0000313" key="11">
    <source>
        <dbReference type="EMBL" id="QDT16796.1"/>
    </source>
</evidence>
<sequence length="970" mass="104314" precursor="true">MPRATAFLSPLAALLIAPCVAPAFAQHEHGAHADQAMPGMTAEKPKPPTVFLDKSPRIVEYQLKRLDDARLLLVERETTDPKYAPVYEAILSRPGVSPKERAAALAGLVELNDSDAVAELLRVLEPLGDEDRGDRRAAEQLTNLLLKQPVDALAAKAEALNAAATAENRPLRVAAFAALMQAGKFSVGNAGTSIDWLAALPLVPSAEARVGLREDVVGLLSSDDAAVKKAAIAALAAIPAGQADTFVRLAPLLKNPALRPAAVRTLLTVPAEERNPAVSAAAAGVLVELAEKTAAADRTTDDFLSAMQLADGLFARLPVEEAKALRTRLREVTVRVVRIKTVEEEMRYDIPYFAVEAGRSVQVWLENEDLMPHNLVVTTPGQLRDVAERGMQVGPSGGSTGNPYVPDGEDVLFATELVDAHASSRLTFTAPSEPGEYPYVCTFPRHWMRMYGVMVVVPDLDAWLANPTVPEDPIGNTREFVQKWTVADLLPEGADPEQKLAGRSPEIGQRIFTEATCAQCHRSDSAESLVGPSLVGVFERWKGDDRIVLREMLDPSAHVDPKYAVRQVLTMDGQVFTGLVVAETEESVSILSDPEAKEPTVIAREDVLDMVQSDVSLMPKALLDRFTEDEIFELLAYLRGLESGAAVDAAMSPAAAEDGTPAMPPALPEGKKPQNFKELKAALAPLGYEVVRPNLSPAQGVTEQLGVTFAERETGALKLDLYLPGPNAKPGEEPPLVVLIHGGGWRKGERGGERNKALWLAARGYAAATIDYRLAGTAKFPAAIEDVRAAVQFLRSKAGEYGYDEDRFAVVGSSAGAHLAALLATMNPPAEEQKGLVDAISAQVQAAVVIAGPTDTESKQAIDSSRRPDSNYRLFLGGTFDEVPEQYTAASPAHWATADAPPMLLIGENSLDSFDGLRGKLEKLGVSVDTFVLTGGLHGEWNWEPWFTPTMERIDAFLQKAWQSGDVSQR</sequence>
<dbReference type="Gene3D" id="3.40.50.1820">
    <property type="entry name" value="alpha/beta hydrolase"/>
    <property type="match status" value="1"/>
</dbReference>
<evidence type="ECO:0000256" key="3">
    <source>
        <dbReference type="ARBA" id="ARBA00022723"/>
    </source>
</evidence>
<evidence type="ECO:0000256" key="8">
    <source>
        <dbReference type="PROSITE-ProRule" id="PRU00433"/>
    </source>
</evidence>
<dbReference type="Gene3D" id="1.10.760.10">
    <property type="entry name" value="Cytochrome c-like domain"/>
    <property type="match status" value="1"/>
</dbReference>
<dbReference type="Pfam" id="PF00034">
    <property type="entry name" value="Cytochrom_C"/>
    <property type="match status" value="1"/>
</dbReference>
<keyword evidence="3 8" id="KW-0479">Metal-binding</keyword>
<evidence type="ECO:0000259" key="10">
    <source>
        <dbReference type="PROSITE" id="PS51007"/>
    </source>
</evidence>
<dbReference type="PANTHER" id="PTHR48081:SF13">
    <property type="entry name" value="ALPHA_BETA HYDROLASE"/>
    <property type="match status" value="1"/>
</dbReference>
<proteinExistence type="predicted"/>
<keyword evidence="4 11" id="KW-0378">Hydrolase</keyword>
<reference evidence="11 12" key="1">
    <citation type="submission" date="2019-02" db="EMBL/GenBank/DDBJ databases">
        <title>Deep-cultivation of Planctomycetes and their phenomic and genomic characterization uncovers novel biology.</title>
        <authorList>
            <person name="Wiegand S."/>
            <person name="Jogler M."/>
            <person name="Boedeker C."/>
            <person name="Pinto D."/>
            <person name="Vollmers J."/>
            <person name="Rivas-Marin E."/>
            <person name="Kohn T."/>
            <person name="Peeters S.H."/>
            <person name="Heuer A."/>
            <person name="Rast P."/>
            <person name="Oberbeckmann S."/>
            <person name="Bunk B."/>
            <person name="Jeske O."/>
            <person name="Meyerdierks A."/>
            <person name="Storesund J.E."/>
            <person name="Kallscheuer N."/>
            <person name="Luecker S."/>
            <person name="Lage O.M."/>
            <person name="Pohl T."/>
            <person name="Merkel B.J."/>
            <person name="Hornburger P."/>
            <person name="Mueller R.-W."/>
            <person name="Bruemmer F."/>
            <person name="Labrenz M."/>
            <person name="Spormann A.M."/>
            <person name="Op den Camp H."/>
            <person name="Overmann J."/>
            <person name="Amann R."/>
            <person name="Jetten M.S.M."/>
            <person name="Mascher T."/>
            <person name="Medema M.H."/>
            <person name="Devos D.P."/>
            <person name="Kaster A.-K."/>
            <person name="Ovreas L."/>
            <person name="Rohde M."/>
            <person name="Galperin M.Y."/>
            <person name="Jogler C."/>
        </authorList>
    </citation>
    <scope>NUCLEOTIDE SEQUENCE [LARGE SCALE GENOMIC DNA]</scope>
    <source>
        <strain evidence="11 12">CA12</strain>
    </source>
</reference>
<dbReference type="InterPro" id="IPR008972">
    <property type="entry name" value="Cupredoxin"/>
</dbReference>
<evidence type="ECO:0000256" key="6">
    <source>
        <dbReference type="ARBA" id="ARBA00023004"/>
    </source>
</evidence>
<dbReference type="PROSITE" id="PS00196">
    <property type="entry name" value="COPPER_BLUE"/>
    <property type="match status" value="1"/>
</dbReference>
<dbReference type="InterPro" id="IPR016024">
    <property type="entry name" value="ARM-type_fold"/>
</dbReference>
<dbReference type="InterPro" id="IPR000923">
    <property type="entry name" value="BlueCu_1"/>
</dbReference>
<dbReference type="InterPro" id="IPR009056">
    <property type="entry name" value="Cyt_c-like_dom"/>
</dbReference>
<dbReference type="EC" id="3.1.1.1" evidence="11"/>
<dbReference type="InterPro" id="IPR013427">
    <property type="entry name" value="Haem-bd_dom_put"/>
</dbReference>
<evidence type="ECO:0000256" key="9">
    <source>
        <dbReference type="SAM" id="SignalP"/>
    </source>
</evidence>
<dbReference type="InterPro" id="IPR029058">
    <property type="entry name" value="AB_hydrolase_fold"/>
</dbReference>
<dbReference type="SUPFAM" id="SSF49503">
    <property type="entry name" value="Cupredoxins"/>
    <property type="match status" value="1"/>
</dbReference>
<dbReference type="Pfam" id="PF00127">
    <property type="entry name" value="Copper-bind"/>
    <property type="match status" value="1"/>
</dbReference>
<keyword evidence="12" id="KW-1185">Reference proteome</keyword>
<dbReference type="PANTHER" id="PTHR48081">
    <property type="entry name" value="AB HYDROLASE SUPERFAMILY PROTEIN C4A8.06C"/>
    <property type="match status" value="1"/>
</dbReference>
<dbReference type="CDD" id="cd04233">
    <property type="entry name" value="Auracyanin"/>
    <property type="match status" value="1"/>
</dbReference>
<gene>
    <name evidence="11" type="primary">nlhH_4</name>
    <name evidence="11" type="ORF">CA12_29030</name>
</gene>
<keyword evidence="5" id="KW-0249">Electron transport</keyword>
<evidence type="ECO:0000256" key="4">
    <source>
        <dbReference type="ARBA" id="ARBA00022801"/>
    </source>
</evidence>
<protein>
    <submittedName>
        <fullName evidence="11">Carboxylesterase NlhH</fullName>
        <ecNumber evidence="11">3.1.1.1</ecNumber>
    </submittedName>
</protein>
<dbReference type="EMBL" id="CP036265">
    <property type="protein sequence ID" value="QDT16796.1"/>
    <property type="molecule type" value="Genomic_DNA"/>
</dbReference>
<dbReference type="Pfam" id="PF20434">
    <property type="entry name" value="BD-FAE"/>
    <property type="match status" value="1"/>
</dbReference>
<dbReference type="Gene3D" id="2.60.40.420">
    <property type="entry name" value="Cupredoxins - blue copper proteins"/>
    <property type="match status" value="1"/>
</dbReference>
<dbReference type="SUPFAM" id="SSF48371">
    <property type="entry name" value="ARM repeat"/>
    <property type="match status" value="1"/>
</dbReference>
<dbReference type="Proteomes" id="UP000318741">
    <property type="component" value="Chromosome"/>
</dbReference>
<name>A0A517PBR5_9PLAN</name>
<feature type="chain" id="PRO_5022222418" evidence="9">
    <location>
        <begin position="26"/>
        <end position="970"/>
    </location>
</feature>
<dbReference type="PROSITE" id="PS51007">
    <property type="entry name" value="CYTC"/>
    <property type="match status" value="1"/>
</dbReference>
<keyword evidence="9" id="KW-0732">Signal</keyword>
<dbReference type="InterPro" id="IPR028871">
    <property type="entry name" value="BlueCu_1_BS"/>
</dbReference>
<accession>A0A517PBR5</accession>
<dbReference type="InterPro" id="IPR050300">
    <property type="entry name" value="GDXG_lipolytic_enzyme"/>
</dbReference>
<dbReference type="AlphaFoldDB" id="A0A517PBR5"/>
<dbReference type="InterPro" id="IPR049492">
    <property type="entry name" value="BD-FAE-like_dom"/>
</dbReference>
<dbReference type="NCBIfam" id="TIGR02603">
    <property type="entry name" value="CxxCH_TIGR02603"/>
    <property type="match status" value="1"/>
</dbReference>
<dbReference type="OrthoDB" id="9814063at2"/>
<feature type="signal peptide" evidence="9">
    <location>
        <begin position="1"/>
        <end position="25"/>
    </location>
</feature>
<dbReference type="RefSeq" id="WP_145359725.1">
    <property type="nucleotide sequence ID" value="NZ_CP036265.1"/>
</dbReference>
<evidence type="ECO:0000256" key="1">
    <source>
        <dbReference type="ARBA" id="ARBA00022448"/>
    </source>
</evidence>
<keyword evidence="6 8" id="KW-0408">Iron</keyword>
<keyword evidence="7" id="KW-0186">Copper</keyword>
<evidence type="ECO:0000313" key="12">
    <source>
        <dbReference type="Proteomes" id="UP000318741"/>
    </source>
</evidence>
<dbReference type="GO" id="GO:0106435">
    <property type="term" value="F:carboxylesterase activity"/>
    <property type="evidence" value="ECO:0007669"/>
    <property type="project" value="UniProtKB-EC"/>
</dbReference>
<keyword evidence="1" id="KW-0813">Transport</keyword>
<dbReference type="KEGG" id="acaf:CA12_29030"/>
<feature type="domain" description="Cytochrome c" evidence="10">
    <location>
        <begin position="503"/>
        <end position="642"/>
    </location>
</feature>
<evidence type="ECO:0000256" key="2">
    <source>
        <dbReference type="ARBA" id="ARBA00022617"/>
    </source>
</evidence>
<keyword evidence="2 8" id="KW-0349">Heme</keyword>
<evidence type="ECO:0000256" key="7">
    <source>
        <dbReference type="ARBA" id="ARBA00023008"/>
    </source>
</evidence>
<evidence type="ECO:0000256" key="5">
    <source>
        <dbReference type="ARBA" id="ARBA00022982"/>
    </source>
</evidence>
<dbReference type="GO" id="GO:0020037">
    <property type="term" value="F:heme binding"/>
    <property type="evidence" value="ECO:0007669"/>
    <property type="project" value="InterPro"/>
</dbReference>
<dbReference type="InterPro" id="IPR036909">
    <property type="entry name" value="Cyt_c-like_dom_sf"/>
</dbReference>
<organism evidence="11 12">
    <name type="scientific">Alienimonas californiensis</name>
    <dbReference type="NCBI Taxonomy" id="2527989"/>
    <lineage>
        <taxon>Bacteria</taxon>
        <taxon>Pseudomonadati</taxon>
        <taxon>Planctomycetota</taxon>
        <taxon>Planctomycetia</taxon>
        <taxon>Planctomycetales</taxon>
        <taxon>Planctomycetaceae</taxon>
        <taxon>Alienimonas</taxon>
    </lineage>
</organism>
<dbReference type="GO" id="GO:0009055">
    <property type="term" value="F:electron transfer activity"/>
    <property type="evidence" value="ECO:0007669"/>
    <property type="project" value="InterPro"/>
</dbReference>
<dbReference type="GO" id="GO:0005507">
    <property type="term" value="F:copper ion binding"/>
    <property type="evidence" value="ECO:0007669"/>
    <property type="project" value="InterPro"/>
</dbReference>